<dbReference type="KEGG" id="msn:LI99_05970"/>
<dbReference type="RefSeq" id="WP_011727489.1">
    <property type="nucleotide sequence ID" value="NZ_CP009495.1"/>
</dbReference>
<dbReference type="KEGG" id="msh:LI98_05970"/>
<reference evidence="1" key="1">
    <citation type="submission" date="2019-05" db="EMBL/GenBank/DDBJ databases">
        <authorList>
            <person name="Naeem R."/>
            <person name="Antony C."/>
            <person name="Guan Q."/>
        </authorList>
    </citation>
    <scope>NUCLEOTIDE SEQUENCE</scope>
    <source>
        <strain evidence="1">1</strain>
    </source>
</reference>
<dbReference type="OMA" id="VYRWCGL"/>
<protein>
    <submittedName>
        <fullName evidence="1">Uncharacterized protein</fullName>
    </submittedName>
</protein>
<dbReference type="AlphaFoldDB" id="A0A653FHW8"/>
<organism evidence="1">
    <name type="scientific">Mycolicibacterium smegmatis</name>
    <name type="common">Mycobacterium smegmatis</name>
    <dbReference type="NCBI Taxonomy" id="1772"/>
    <lineage>
        <taxon>Bacteria</taxon>
        <taxon>Bacillati</taxon>
        <taxon>Actinomycetota</taxon>
        <taxon>Actinomycetes</taxon>
        <taxon>Mycobacteriales</taxon>
        <taxon>Mycobacteriaceae</taxon>
        <taxon>Mycolicibacterium</taxon>
    </lineage>
</organism>
<accession>A0A653FHW8</accession>
<gene>
    <name evidence="1" type="ORF">BIN_B_03060</name>
</gene>
<name>A0A653FHW8_MYCSM</name>
<evidence type="ECO:0000313" key="1">
    <source>
        <dbReference type="EMBL" id="VTP08732.1"/>
    </source>
</evidence>
<sequence>MDHSLRILVASPLGRIVAPAIKSELPAATVEFAENSDAVRRQILGRVRFDVVIADLVWNHPELEFTFDGLDVIDVLHEANRIAPVILTRQGHSLEHDLIDEARLRPEVVSAFHTPMGIEALSRLIRDAAVGRRHPVMSPTPRKPSLYELFRTRKGQTTGRLAGAIAAGRATDGATLAAAAGVGINTATKVATHYLGPVMRMRDEHDPALPLTLPAVYRWCGLHARYLISWCRRHGHADVLGVTTEAPGHTWGG</sequence>
<proteinExistence type="predicted"/>
<dbReference type="EMBL" id="LR589640">
    <property type="protein sequence ID" value="VTP08732.1"/>
    <property type="molecule type" value="Genomic_DNA"/>
</dbReference>